<organism evidence="1 2">
    <name type="scientific">Paenibacillus montanisoli</name>
    <dbReference type="NCBI Taxonomy" id="2081970"/>
    <lineage>
        <taxon>Bacteria</taxon>
        <taxon>Bacillati</taxon>
        <taxon>Bacillota</taxon>
        <taxon>Bacilli</taxon>
        <taxon>Bacillales</taxon>
        <taxon>Paenibacillaceae</taxon>
        <taxon>Paenibacillus</taxon>
    </lineage>
</organism>
<reference evidence="1 2" key="1">
    <citation type="submission" date="2018-06" db="EMBL/GenBank/DDBJ databases">
        <title>Paenibacillus montanisoli sp. nov., isolated from mountain area soil.</title>
        <authorList>
            <person name="Wu M."/>
        </authorList>
    </citation>
    <scope>NUCLEOTIDE SEQUENCE [LARGE SCALE GENOMIC DNA]</scope>
    <source>
        <strain evidence="1 2">RA17</strain>
    </source>
</reference>
<dbReference type="OrthoDB" id="2654667at2"/>
<gene>
    <name evidence="1" type="ORF">DL346_10570</name>
</gene>
<dbReference type="Pfam" id="PF13798">
    <property type="entry name" value="PCYCGC"/>
    <property type="match status" value="1"/>
</dbReference>
<sequence length="144" mass="15377">MLLSGCGGNKEHDDTHHAANGDLRETTASLEELPAFLDHASDHVKLAYAAAAGVSDVLPYIPCYCGCGDSAGHQSNLNCFIQQVQSDGTVVWDDHGTRCGVCMDIAMMTADMKIKGKSVKEIRTIIDQTFSEGYAKATPTPMPS</sequence>
<name>A0A328U9Y5_9BACL</name>
<dbReference type="Proteomes" id="UP000249260">
    <property type="component" value="Unassembled WGS sequence"/>
</dbReference>
<accession>A0A328U9Y5</accession>
<dbReference type="EMBL" id="QLUW01000002">
    <property type="protein sequence ID" value="RAP76846.1"/>
    <property type="molecule type" value="Genomic_DNA"/>
</dbReference>
<protein>
    <submittedName>
        <fullName evidence="1">Uncharacterized protein</fullName>
    </submittedName>
</protein>
<dbReference type="AlphaFoldDB" id="A0A328U9Y5"/>
<comment type="caution">
    <text evidence="1">The sequence shown here is derived from an EMBL/GenBank/DDBJ whole genome shotgun (WGS) entry which is preliminary data.</text>
</comment>
<evidence type="ECO:0000313" key="2">
    <source>
        <dbReference type="Proteomes" id="UP000249260"/>
    </source>
</evidence>
<dbReference type="InterPro" id="IPR025673">
    <property type="entry name" value="PCYCGC"/>
</dbReference>
<evidence type="ECO:0000313" key="1">
    <source>
        <dbReference type="EMBL" id="RAP76846.1"/>
    </source>
</evidence>
<keyword evidence="2" id="KW-1185">Reference proteome</keyword>
<proteinExistence type="predicted"/>